<organism evidence="2 3">
    <name type="scientific">Arabidopsis thaliana</name>
    <name type="common">Mouse-ear cress</name>
    <dbReference type="NCBI Taxonomy" id="3702"/>
    <lineage>
        <taxon>Eukaryota</taxon>
        <taxon>Viridiplantae</taxon>
        <taxon>Streptophyta</taxon>
        <taxon>Embryophyta</taxon>
        <taxon>Tracheophyta</taxon>
        <taxon>Spermatophyta</taxon>
        <taxon>Magnoliopsida</taxon>
        <taxon>eudicotyledons</taxon>
        <taxon>Gunneridae</taxon>
        <taxon>Pentapetalae</taxon>
        <taxon>rosids</taxon>
        <taxon>malvids</taxon>
        <taxon>Brassicales</taxon>
        <taxon>Brassicaceae</taxon>
        <taxon>Camelineae</taxon>
        <taxon>Arabidopsis</taxon>
    </lineage>
</organism>
<dbReference type="AlphaFoldDB" id="A0A178VFY1"/>
<dbReference type="EMBL" id="LUHQ01000003">
    <property type="protein sequence ID" value="OAP05347.1"/>
    <property type="molecule type" value="Genomic_DNA"/>
</dbReference>
<dbReference type="InterPro" id="IPR019835">
    <property type="entry name" value="SWIB_domain"/>
</dbReference>
<dbReference type="PROSITE" id="PS51925">
    <property type="entry name" value="SWIB_MDM2"/>
    <property type="match status" value="1"/>
</dbReference>
<sequence>MSPISKILGGCRTLMAKAVTNATATGAGVDRRGGIHKIFPVSESLARFVGQSEDSFSTAMEKVEQYTDDHNLWNPENIEEILCDDNLKTIFDGQDKVVGVREMTELLLRHFPNVRTMSAKVKATGGGTIEKWGFNDIVKVSEPLARFVGQSEISFDAALRKLLDYAFDHKLVDEGVTLLEFPWITKCSKWRIRCDDTLKTILDGKDKVGNKELSSLLMQHFPDSSLHS</sequence>
<proteinExistence type="predicted"/>
<comment type="caution">
    <text evidence="2">The sequence shown here is derived from an EMBL/GenBank/DDBJ whole genome shotgun (WGS) entry which is preliminary data.</text>
</comment>
<feature type="domain" description="DM2" evidence="1">
    <location>
        <begin position="34"/>
        <end position="113"/>
    </location>
</feature>
<name>A0A178VFY1_ARATH</name>
<protein>
    <recommendedName>
        <fullName evidence="1">DM2 domain-containing protein</fullName>
    </recommendedName>
</protein>
<dbReference type="SUPFAM" id="SSF47592">
    <property type="entry name" value="SWIB/MDM2 domain"/>
    <property type="match status" value="2"/>
</dbReference>
<accession>A0A178VFY1</accession>
<dbReference type="Gene3D" id="1.10.245.10">
    <property type="entry name" value="SWIB/MDM2 domain"/>
    <property type="match status" value="2"/>
</dbReference>
<dbReference type="PANTHER" id="PTHR13844">
    <property type="entry name" value="SWI/SNF-RELATED MATRIX-ASSOCIATED ACTIN-DEPENDENT REGULATOR OF CHROMATIN SUBFAMILY D"/>
    <property type="match status" value="1"/>
</dbReference>
<dbReference type="CDD" id="cd10567">
    <property type="entry name" value="SWIB-MDM2_like"/>
    <property type="match status" value="2"/>
</dbReference>
<evidence type="ECO:0000313" key="3">
    <source>
        <dbReference type="Proteomes" id="UP000078284"/>
    </source>
</evidence>
<dbReference type="Pfam" id="PF02201">
    <property type="entry name" value="SWIB"/>
    <property type="match status" value="1"/>
</dbReference>
<dbReference type="InterPro" id="IPR036885">
    <property type="entry name" value="SWIB_MDM2_dom_sf"/>
</dbReference>
<dbReference type="SMART" id="SM00151">
    <property type="entry name" value="SWIB"/>
    <property type="match status" value="1"/>
</dbReference>
<dbReference type="InterPro" id="IPR003121">
    <property type="entry name" value="SWIB_MDM2_domain"/>
</dbReference>
<gene>
    <name evidence="2" type="ordered locus">AXX17_At3g42730</name>
</gene>
<reference evidence="3" key="1">
    <citation type="journal article" date="2016" name="Proc. Natl. Acad. Sci. U.S.A.">
        <title>Chromosome-level assembly of Arabidopsis thaliana Ler reveals the extent of translocation and inversion polymorphisms.</title>
        <authorList>
            <person name="Zapata L."/>
            <person name="Ding J."/>
            <person name="Willing E.M."/>
            <person name="Hartwig B."/>
            <person name="Bezdan D."/>
            <person name="Jiao W.B."/>
            <person name="Patel V."/>
            <person name="Velikkakam James G."/>
            <person name="Koornneef M."/>
            <person name="Ossowski S."/>
            <person name="Schneeberger K."/>
        </authorList>
    </citation>
    <scope>NUCLEOTIDE SEQUENCE [LARGE SCALE GENOMIC DNA]</scope>
    <source>
        <strain evidence="3">cv. Landsberg erecta</strain>
    </source>
</reference>
<dbReference type="ExpressionAtlas" id="A0A178VFY1">
    <property type="expression patterns" value="baseline and differential"/>
</dbReference>
<evidence type="ECO:0000313" key="2">
    <source>
        <dbReference type="EMBL" id="OAP05347.1"/>
    </source>
</evidence>
<evidence type="ECO:0000259" key="1">
    <source>
        <dbReference type="PROSITE" id="PS51925"/>
    </source>
</evidence>
<dbReference type="Proteomes" id="UP000078284">
    <property type="component" value="Chromosome 3"/>
</dbReference>